<protein>
    <submittedName>
        <fullName evidence="1">Uncharacterized protein</fullName>
    </submittedName>
</protein>
<gene>
    <name evidence="1" type="ordered locus">Cag_0691</name>
</gene>
<dbReference type="EMBL" id="CP000108">
    <property type="protein sequence ID" value="ABB27962.1"/>
    <property type="molecule type" value="Genomic_DNA"/>
</dbReference>
<organism evidence="1">
    <name type="scientific">Chlorobium chlorochromatii (strain CaD3)</name>
    <dbReference type="NCBI Taxonomy" id="340177"/>
    <lineage>
        <taxon>Bacteria</taxon>
        <taxon>Pseudomonadati</taxon>
        <taxon>Chlorobiota</taxon>
        <taxon>Chlorobiia</taxon>
        <taxon>Chlorobiales</taxon>
        <taxon>Chlorobiaceae</taxon>
        <taxon>Chlorobium/Pelodictyon group</taxon>
        <taxon>Chlorobium</taxon>
    </lineage>
</organism>
<dbReference type="eggNOG" id="ENOG502ZA11">
    <property type="taxonomic scope" value="Bacteria"/>
</dbReference>
<dbReference type="InterPro" id="IPR016024">
    <property type="entry name" value="ARM-type_fold"/>
</dbReference>
<dbReference type="SUPFAM" id="SSF48371">
    <property type="entry name" value="ARM repeat"/>
    <property type="match status" value="1"/>
</dbReference>
<evidence type="ECO:0000313" key="1">
    <source>
        <dbReference type="EMBL" id="ABB27962.1"/>
    </source>
</evidence>
<proteinExistence type="predicted"/>
<dbReference type="AlphaFoldDB" id="Q3ASR3"/>
<name>Q3ASR3_CHLCH</name>
<sequence>MSKREELLQSYENGNFLETVYACSSNDHNDRSSVVFDLVALNNEGLIDVVGAFQSLKNESSNSPDFFLTRHVFEKALPELEASVPAVMHCVLQLYLDAGQDLAASTVINSFFDFCTKKASRPHEALEVIKASPGKLAHLLPATLIAGSQIDSSFYLCETMRLCKDENIELKRWALFSIGKLNLPEDIKKFGDALSALEYAAVQETDDQILSSVIKSAFPLLQRDKSQEPRAIAIIISALRKGDDYVLHAASEIFGFYTGELPTTLREAFFVDLLRVKPTHKGTLDNVDYGISHLLKNGNSEQAIQFLEALLLRHSGELTIEVFDSAISEIVSNKAFISKVLTRWFLRGDRVLCEAVHEIVWAHHGSGLLLEIDVTELNPSDSGHILFIARKAIGYLFMQPLSAASVLISLMRNATDDKVLKKLGELLLDPLLLNYTGKARDYIIKQSGSESGKVKETIDNALKDINTYLEELRSVGSLSALHPSEAQREAYNRHYSQLMAESWKAAEAKSVVLNLFPKSVLLYGKKLINYVYGSDGQSHRQEIPLQCLGSEMEYARMHIFDPFGMDYMLRVFRNEQLKT</sequence>
<dbReference type="STRING" id="340177.Cag_0691"/>
<accession>Q3ASR3</accession>
<dbReference type="KEGG" id="cch:Cag_0691"/>
<reference evidence="1" key="1">
    <citation type="submission" date="2005-08" db="EMBL/GenBank/DDBJ databases">
        <title>Complete sequence of Chlorobium chlorochromatii CaD3.</title>
        <authorList>
            <person name="Copeland A."/>
            <person name="Lucas S."/>
            <person name="Lapidus A."/>
            <person name="Barry K."/>
            <person name="Detter J.C."/>
            <person name="Glavina T."/>
            <person name="Hammon N."/>
            <person name="Israni S."/>
            <person name="Pitluck S."/>
            <person name="Bryant D."/>
            <person name="Schmutz J."/>
            <person name="Larimer F."/>
            <person name="Land M."/>
            <person name="Kyrpides N."/>
            <person name="Ivanova N."/>
            <person name="Richardson P."/>
        </authorList>
    </citation>
    <scope>NUCLEOTIDE SEQUENCE [LARGE SCALE GENOMIC DNA]</scope>
    <source>
        <strain evidence="1">CaD3</strain>
    </source>
</reference>
<dbReference type="HOGENOM" id="CLU_471673_0_0_10"/>
<dbReference type="OrthoDB" id="9178514at2"/>